<dbReference type="SUPFAM" id="SSF141868">
    <property type="entry name" value="EAL domain-like"/>
    <property type="match status" value="1"/>
</dbReference>
<dbReference type="SMART" id="SM00267">
    <property type="entry name" value="GGDEF"/>
    <property type="match status" value="1"/>
</dbReference>
<dbReference type="NCBIfam" id="TIGR00254">
    <property type="entry name" value="GGDEF"/>
    <property type="match status" value="1"/>
</dbReference>
<dbReference type="EMBL" id="MLJW01000006">
    <property type="protein sequence ID" value="OIR16903.1"/>
    <property type="molecule type" value="Genomic_DNA"/>
</dbReference>
<dbReference type="InterPro" id="IPR000160">
    <property type="entry name" value="GGDEF_dom"/>
</dbReference>
<dbReference type="InterPro" id="IPR001610">
    <property type="entry name" value="PAC"/>
</dbReference>
<dbReference type="InterPro" id="IPR043128">
    <property type="entry name" value="Rev_trsase/Diguanyl_cyclase"/>
</dbReference>
<dbReference type="PROSITE" id="PS50112">
    <property type="entry name" value="PAS"/>
    <property type="match status" value="2"/>
</dbReference>
<comment type="caution">
    <text evidence="5">The sequence shown here is derived from an EMBL/GenBank/DDBJ whole genome shotgun (WGS) entry which is preliminary data.</text>
</comment>
<dbReference type="SMART" id="SM00052">
    <property type="entry name" value="EAL"/>
    <property type="match status" value="1"/>
</dbReference>
<dbReference type="InterPro" id="IPR052155">
    <property type="entry name" value="Biofilm_reg_signaling"/>
</dbReference>
<keyword evidence="5" id="KW-0378">Hydrolase</keyword>
<dbReference type="SMART" id="SM00091">
    <property type="entry name" value="PAS"/>
    <property type="match status" value="2"/>
</dbReference>
<dbReference type="NCBIfam" id="TIGR00229">
    <property type="entry name" value="sensory_box"/>
    <property type="match status" value="2"/>
</dbReference>
<dbReference type="InterPro" id="IPR035919">
    <property type="entry name" value="EAL_sf"/>
</dbReference>
<feature type="domain" description="PAC" evidence="2">
    <location>
        <begin position="111"/>
        <end position="163"/>
    </location>
</feature>
<dbReference type="Pfam" id="PF13426">
    <property type="entry name" value="PAS_9"/>
    <property type="match status" value="1"/>
</dbReference>
<dbReference type="InterPro" id="IPR029787">
    <property type="entry name" value="Nucleotide_cyclase"/>
</dbReference>
<dbReference type="PANTHER" id="PTHR44757">
    <property type="entry name" value="DIGUANYLATE CYCLASE DGCP"/>
    <property type="match status" value="1"/>
</dbReference>
<dbReference type="Gene3D" id="3.30.70.270">
    <property type="match status" value="1"/>
</dbReference>
<dbReference type="InterPro" id="IPR000700">
    <property type="entry name" value="PAS-assoc_C"/>
</dbReference>
<dbReference type="CDD" id="cd00130">
    <property type="entry name" value="PAS"/>
    <property type="match status" value="2"/>
</dbReference>
<feature type="domain" description="EAL" evidence="3">
    <location>
        <begin position="465"/>
        <end position="717"/>
    </location>
</feature>
<dbReference type="EC" id="3.1.4.52" evidence="5"/>
<evidence type="ECO:0000259" key="1">
    <source>
        <dbReference type="PROSITE" id="PS50112"/>
    </source>
</evidence>
<dbReference type="InterPro" id="IPR013655">
    <property type="entry name" value="PAS_fold_3"/>
</dbReference>
<evidence type="ECO:0000259" key="2">
    <source>
        <dbReference type="PROSITE" id="PS50113"/>
    </source>
</evidence>
<dbReference type="PROSITE" id="PS50113">
    <property type="entry name" value="PAC"/>
    <property type="match status" value="2"/>
</dbReference>
<dbReference type="Pfam" id="PF08447">
    <property type="entry name" value="PAS_3"/>
    <property type="match status" value="1"/>
</dbReference>
<dbReference type="SMART" id="SM00086">
    <property type="entry name" value="PAC"/>
    <property type="match status" value="2"/>
</dbReference>
<name>A0A1J5T7Q2_9ZZZZ</name>
<dbReference type="PROSITE" id="PS50883">
    <property type="entry name" value="EAL"/>
    <property type="match status" value="1"/>
</dbReference>
<dbReference type="SUPFAM" id="SSF55073">
    <property type="entry name" value="Nucleotide cyclase"/>
    <property type="match status" value="1"/>
</dbReference>
<sequence>MRTAALLPEPLKLRKAPANMYINASLQAKLENSERMLKALLNNLDGMVYCCLWDDRWTMVFVSDGCKQLTGYDAHSLVSDPSISYEAITSPEDRGRVRQTIEEAISRRQRFSVEYRIIHADGGTRWVSERGCPLYNERGEVEAIEGFMQDITQRRLSEAAAREAEERYRSIFENALEGIYQTSPDGRYLNFNPALARIYGYESAVELILGICDIQKQLYVDPFKREEFIALMSAHGQVSNFEAQVYRKNGEIIWISENAHEVRDRNGELLFYEGTVEDITERKNYEQQIEYQATHDALTGLPNRTLLADRLQQYIGMADRYASKVAVAFVDLDQFKLINDSMGHHAGDELLKIMAARLSGCVRESDTVVRLGGDEFVLLLTGLHKIEDISESMQRVLSSVAGPCAIEGRDFIVSCSIGISIYPDDARDTTTLLKYADSAMYKSKQSGRNNFQFYTDELNRRLMERLDMEYRLRQALEHDEFLLHFQPKLAFSSGRICGAEALIRWQPAGGGMVSPADFIPVAEETGLIVDIGQWVLHSACRQAVRLNVLAGREFPIAVNVSPRQFRQSDLVSQVRSALQRSGLNPACLELEITESSLVHDTGSFIKTLQELKALGVKLAIDDFGTGYSSMSYLKDFPVDRLKIDQAFVSRLETEPSNIAILKAIIALGHSLNMKVIAEGVETAYQQAFLHGIGCDELQGYFFSKPLPVEAFEKLLGD</sequence>
<dbReference type="CDD" id="cd01949">
    <property type="entry name" value="GGDEF"/>
    <property type="match status" value="1"/>
</dbReference>
<proteinExistence type="predicted"/>
<feature type="domain" description="PAS" evidence="1">
    <location>
        <begin position="164"/>
        <end position="202"/>
    </location>
</feature>
<protein>
    <submittedName>
        <fullName evidence="5">Cyclic di-GMP phosphodiesterase Gmr</fullName>
        <ecNumber evidence="5">3.1.4.52</ecNumber>
    </submittedName>
</protein>
<feature type="domain" description="PAS" evidence="1">
    <location>
        <begin position="33"/>
        <end position="108"/>
    </location>
</feature>
<gene>
    <name evidence="5" type="primary">gmr_21</name>
    <name evidence="5" type="ORF">GALL_27240</name>
</gene>
<dbReference type="GO" id="GO:0071111">
    <property type="term" value="F:cyclic-guanylate-specific phosphodiesterase activity"/>
    <property type="evidence" value="ECO:0007669"/>
    <property type="project" value="UniProtKB-EC"/>
</dbReference>
<dbReference type="CDD" id="cd01948">
    <property type="entry name" value="EAL"/>
    <property type="match status" value="1"/>
</dbReference>
<accession>A0A1J5T7Q2</accession>
<dbReference type="Gene3D" id="3.20.20.450">
    <property type="entry name" value="EAL domain"/>
    <property type="match status" value="1"/>
</dbReference>
<organism evidence="5">
    <name type="scientific">mine drainage metagenome</name>
    <dbReference type="NCBI Taxonomy" id="410659"/>
    <lineage>
        <taxon>unclassified sequences</taxon>
        <taxon>metagenomes</taxon>
        <taxon>ecological metagenomes</taxon>
    </lineage>
</organism>
<dbReference type="InterPro" id="IPR001633">
    <property type="entry name" value="EAL_dom"/>
</dbReference>
<dbReference type="PANTHER" id="PTHR44757:SF2">
    <property type="entry name" value="BIOFILM ARCHITECTURE MAINTENANCE PROTEIN MBAA"/>
    <property type="match status" value="1"/>
</dbReference>
<evidence type="ECO:0000259" key="3">
    <source>
        <dbReference type="PROSITE" id="PS50883"/>
    </source>
</evidence>
<evidence type="ECO:0000259" key="4">
    <source>
        <dbReference type="PROSITE" id="PS50887"/>
    </source>
</evidence>
<dbReference type="Gene3D" id="3.30.450.20">
    <property type="entry name" value="PAS domain"/>
    <property type="match status" value="2"/>
</dbReference>
<dbReference type="Pfam" id="PF00990">
    <property type="entry name" value="GGDEF"/>
    <property type="match status" value="1"/>
</dbReference>
<dbReference type="Pfam" id="PF00563">
    <property type="entry name" value="EAL"/>
    <property type="match status" value="1"/>
</dbReference>
<reference evidence="5" key="1">
    <citation type="submission" date="2016-10" db="EMBL/GenBank/DDBJ databases">
        <title>Sequence of Gallionella enrichment culture.</title>
        <authorList>
            <person name="Poehlein A."/>
            <person name="Muehling M."/>
            <person name="Daniel R."/>
        </authorList>
    </citation>
    <scope>NUCLEOTIDE SEQUENCE</scope>
</reference>
<evidence type="ECO:0000313" key="5">
    <source>
        <dbReference type="EMBL" id="OIR16903.1"/>
    </source>
</evidence>
<dbReference type="FunFam" id="3.30.70.270:FF:000001">
    <property type="entry name" value="Diguanylate cyclase domain protein"/>
    <property type="match status" value="1"/>
</dbReference>
<dbReference type="InterPro" id="IPR000014">
    <property type="entry name" value="PAS"/>
</dbReference>
<dbReference type="FunFam" id="3.20.20.450:FF:000001">
    <property type="entry name" value="Cyclic di-GMP phosphodiesterase yahA"/>
    <property type="match status" value="1"/>
</dbReference>
<dbReference type="SUPFAM" id="SSF55785">
    <property type="entry name" value="PYP-like sensor domain (PAS domain)"/>
    <property type="match status" value="2"/>
</dbReference>
<dbReference type="InterPro" id="IPR035965">
    <property type="entry name" value="PAS-like_dom_sf"/>
</dbReference>
<dbReference type="AlphaFoldDB" id="A0A1J5T7Q2"/>
<feature type="domain" description="GGDEF" evidence="4">
    <location>
        <begin position="323"/>
        <end position="456"/>
    </location>
</feature>
<feature type="domain" description="PAC" evidence="2">
    <location>
        <begin position="239"/>
        <end position="291"/>
    </location>
</feature>
<dbReference type="PROSITE" id="PS50887">
    <property type="entry name" value="GGDEF"/>
    <property type="match status" value="1"/>
</dbReference>